<sequence>MSLFPPCYWCGLQDPSFLYLQRGLYQPPRPKNDILSPSWFFSNIHFSCLS</sequence>
<accession>A0A7I8LLN4</accession>
<keyword evidence="3" id="KW-1185">Reference proteome</keyword>
<dbReference type="EMBL" id="LR746281">
    <property type="protein sequence ID" value="CAA7410993.1"/>
    <property type="molecule type" value="Genomic_DNA"/>
</dbReference>
<dbReference type="AlphaFoldDB" id="A0A7I8LLN4"/>
<protein>
    <submittedName>
        <fullName evidence="2">Uncharacterized protein</fullName>
    </submittedName>
</protein>
<evidence type="ECO:0000313" key="3">
    <source>
        <dbReference type="Proteomes" id="UP000663760"/>
    </source>
</evidence>
<proteinExistence type="predicted"/>
<name>A0A7I8LLN4_SPIIN</name>
<organism evidence="2 3">
    <name type="scientific">Spirodela intermedia</name>
    <name type="common">Intermediate duckweed</name>
    <dbReference type="NCBI Taxonomy" id="51605"/>
    <lineage>
        <taxon>Eukaryota</taxon>
        <taxon>Viridiplantae</taxon>
        <taxon>Streptophyta</taxon>
        <taxon>Embryophyta</taxon>
        <taxon>Tracheophyta</taxon>
        <taxon>Spermatophyta</taxon>
        <taxon>Magnoliopsida</taxon>
        <taxon>Liliopsida</taxon>
        <taxon>Araceae</taxon>
        <taxon>Lemnoideae</taxon>
        <taxon>Spirodela</taxon>
    </lineage>
</organism>
<evidence type="ECO:0000313" key="2">
    <source>
        <dbReference type="EMBL" id="CAA7410993.1"/>
    </source>
</evidence>
<dbReference type="Proteomes" id="UP000663760">
    <property type="component" value="Chromosome 18"/>
</dbReference>
<gene>
    <name evidence="1" type="ORF">SI7747_18020174</name>
    <name evidence="2" type="ORF">SI8410_18021671</name>
</gene>
<dbReference type="EMBL" id="LR743605">
    <property type="protein sequence ID" value="CAA2634780.1"/>
    <property type="molecule type" value="Genomic_DNA"/>
</dbReference>
<reference evidence="2" key="1">
    <citation type="submission" date="2020-02" db="EMBL/GenBank/DDBJ databases">
        <authorList>
            <person name="Scholz U."/>
            <person name="Mascher M."/>
            <person name="Fiebig A."/>
        </authorList>
    </citation>
    <scope>NUCLEOTIDE SEQUENCE</scope>
</reference>
<evidence type="ECO:0000313" key="1">
    <source>
        <dbReference type="EMBL" id="CAA2634780.1"/>
    </source>
</evidence>